<organism evidence="1 2">
    <name type="scientific">Arthrobacter crystallopoietes BAB-32</name>
    <dbReference type="NCBI Taxonomy" id="1246476"/>
    <lineage>
        <taxon>Bacteria</taxon>
        <taxon>Bacillati</taxon>
        <taxon>Actinomycetota</taxon>
        <taxon>Actinomycetes</taxon>
        <taxon>Micrococcales</taxon>
        <taxon>Micrococcaceae</taxon>
        <taxon>Crystallibacter</taxon>
    </lineage>
</organism>
<gene>
    <name evidence="1" type="ORF">D477_000475</name>
</gene>
<dbReference type="EMBL" id="ANPE02000019">
    <property type="protein sequence ID" value="EMY36176.1"/>
    <property type="molecule type" value="Genomic_DNA"/>
</dbReference>
<dbReference type="Proteomes" id="UP000010729">
    <property type="component" value="Unassembled WGS sequence"/>
</dbReference>
<accession>N1V0J5</accession>
<dbReference type="AlphaFoldDB" id="N1V0J5"/>
<evidence type="ECO:0000313" key="2">
    <source>
        <dbReference type="Proteomes" id="UP000010729"/>
    </source>
</evidence>
<proteinExistence type="predicted"/>
<protein>
    <submittedName>
        <fullName evidence="1">Uncharacterized protein</fullName>
    </submittedName>
</protein>
<name>N1V0J5_9MICC</name>
<keyword evidence="2" id="KW-1185">Reference proteome</keyword>
<sequence>MAAMIHVDGGKVTGVYLVRNPDKLENLAAGARPGRQ</sequence>
<evidence type="ECO:0000313" key="1">
    <source>
        <dbReference type="EMBL" id="EMY36176.1"/>
    </source>
</evidence>
<reference evidence="1 2" key="1">
    <citation type="journal article" date="2013" name="Genome Announc.">
        <title>Draft Genome Sequence of Arthrobacter crystallopoietes Strain BAB-32, Revealing Genes for Bioremediation.</title>
        <authorList>
            <person name="Joshi M.N."/>
            <person name="Pandit A.S."/>
            <person name="Sharma A."/>
            <person name="Pandya R.V."/>
            <person name="Desai S.M."/>
            <person name="Saxena A.K."/>
            <person name="Bagatharia S.B."/>
        </authorList>
    </citation>
    <scope>NUCLEOTIDE SEQUENCE [LARGE SCALE GENOMIC DNA]</scope>
    <source>
        <strain evidence="1 2">BAB-32</strain>
    </source>
</reference>
<comment type="caution">
    <text evidence="1">The sequence shown here is derived from an EMBL/GenBank/DDBJ whole genome shotgun (WGS) entry which is preliminary data.</text>
</comment>